<accession>A0AAV2RFQ3</accession>
<organism evidence="2 3">
    <name type="scientific">Meganyctiphanes norvegica</name>
    <name type="common">Northern krill</name>
    <name type="synonym">Thysanopoda norvegica</name>
    <dbReference type="NCBI Taxonomy" id="48144"/>
    <lineage>
        <taxon>Eukaryota</taxon>
        <taxon>Metazoa</taxon>
        <taxon>Ecdysozoa</taxon>
        <taxon>Arthropoda</taxon>
        <taxon>Crustacea</taxon>
        <taxon>Multicrustacea</taxon>
        <taxon>Malacostraca</taxon>
        <taxon>Eumalacostraca</taxon>
        <taxon>Eucarida</taxon>
        <taxon>Euphausiacea</taxon>
        <taxon>Euphausiidae</taxon>
        <taxon>Meganyctiphanes</taxon>
    </lineage>
</organism>
<evidence type="ECO:0000313" key="3">
    <source>
        <dbReference type="Proteomes" id="UP001497623"/>
    </source>
</evidence>
<dbReference type="Proteomes" id="UP001497623">
    <property type="component" value="Unassembled WGS sequence"/>
</dbReference>
<name>A0AAV2RFQ3_MEGNR</name>
<feature type="non-terminal residue" evidence="2">
    <location>
        <position position="245"/>
    </location>
</feature>
<sequence>EVNKENSDTSLEISPVIKENSEIKDVGDDSQNASKCVEESSGVKIELKSVKRVCFEGDTEDNKEEEKANITSPVRHPVTPGRNKGGFYPQYGNRDYRNNYFGENKYHSHNHYPHHPHKKPYYENKRKRPHGYGSEDLPLLEFTDHIQADQEVIEHFSKSFTFMADKDRPWTLPPPETMYTAESWDDETLLQDKASLNKTKEQLSDKEISKWHQHTTNMNPAQRIAQAVKRKARPEMVTQVKIKHF</sequence>
<feature type="region of interest" description="Disordered" evidence="1">
    <location>
        <begin position="1"/>
        <end position="41"/>
    </location>
</feature>
<dbReference type="AlphaFoldDB" id="A0AAV2RFQ3"/>
<keyword evidence="3" id="KW-1185">Reference proteome</keyword>
<protein>
    <submittedName>
        <fullName evidence="2">Uncharacterized protein</fullName>
    </submittedName>
</protein>
<feature type="non-terminal residue" evidence="2">
    <location>
        <position position="1"/>
    </location>
</feature>
<reference evidence="2 3" key="1">
    <citation type="submission" date="2024-05" db="EMBL/GenBank/DDBJ databases">
        <authorList>
            <person name="Wallberg A."/>
        </authorList>
    </citation>
    <scope>NUCLEOTIDE SEQUENCE [LARGE SCALE GENOMIC DNA]</scope>
</reference>
<dbReference type="EMBL" id="CAXKWB010019707">
    <property type="protein sequence ID" value="CAL4122208.1"/>
    <property type="molecule type" value="Genomic_DNA"/>
</dbReference>
<feature type="region of interest" description="Disordered" evidence="1">
    <location>
        <begin position="58"/>
        <end position="90"/>
    </location>
</feature>
<evidence type="ECO:0000256" key="1">
    <source>
        <dbReference type="SAM" id="MobiDB-lite"/>
    </source>
</evidence>
<evidence type="ECO:0000313" key="2">
    <source>
        <dbReference type="EMBL" id="CAL4122208.1"/>
    </source>
</evidence>
<comment type="caution">
    <text evidence="2">The sequence shown here is derived from an EMBL/GenBank/DDBJ whole genome shotgun (WGS) entry which is preliminary data.</text>
</comment>
<proteinExistence type="predicted"/>
<gene>
    <name evidence="2" type="ORF">MNOR_LOCUS22930</name>
</gene>